<organism evidence="11 12">
    <name type="scientific">Penicillium brevicompactum</name>
    <dbReference type="NCBI Taxonomy" id="5074"/>
    <lineage>
        <taxon>Eukaryota</taxon>
        <taxon>Fungi</taxon>
        <taxon>Dikarya</taxon>
        <taxon>Ascomycota</taxon>
        <taxon>Pezizomycotina</taxon>
        <taxon>Eurotiomycetes</taxon>
        <taxon>Eurotiomycetidae</taxon>
        <taxon>Eurotiales</taxon>
        <taxon>Aspergillaceae</taxon>
        <taxon>Penicillium</taxon>
    </lineage>
</organism>
<gene>
    <name evidence="11" type="ORF">N7541_002615</name>
</gene>
<evidence type="ECO:0000256" key="9">
    <source>
        <dbReference type="SAM" id="MobiDB-lite"/>
    </source>
</evidence>
<evidence type="ECO:0000313" key="11">
    <source>
        <dbReference type="EMBL" id="KAJ5361771.1"/>
    </source>
</evidence>
<keyword evidence="4" id="KW-0805">Transcription regulation</keyword>
<proteinExistence type="predicted"/>
<keyword evidence="7" id="KW-0539">Nucleus</keyword>
<keyword evidence="8" id="KW-0175">Coiled coil</keyword>
<protein>
    <recommendedName>
        <fullName evidence="10">Zn(2)-C6 fungal-type domain-containing protein</fullName>
    </recommendedName>
</protein>
<dbReference type="GO" id="GO:0045944">
    <property type="term" value="P:positive regulation of transcription by RNA polymerase II"/>
    <property type="evidence" value="ECO:0007669"/>
    <property type="project" value="TreeGrafter"/>
</dbReference>
<evidence type="ECO:0000256" key="2">
    <source>
        <dbReference type="ARBA" id="ARBA00022723"/>
    </source>
</evidence>
<evidence type="ECO:0000313" key="12">
    <source>
        <dbReference type="Proteomes" id="UP001148299"/>
    </source>
</evidence>
<keyword evidence="3" id="KW-0862">Zinc</keyword>
<dbReference type="EMBL" id="JAPZBR010000002">
    <property type="protein sequence ID" value="KAJ5361771.1"/>
    <property type="molecule type" value="Genomic_DNA"/>
</dbReference>
<dbReference type="AlphaFoldDB" id="A0A9W9RKF4"/>
<evidence type="ECO:0000259" key="10">
    <source>
        <dbReference type="PROSITE" id="PS50048"/>
    </source>
</evidence>
<dbReference type="GO" id="GO:0000981">
    <property type="term" value="F:DNA-binding transcription factor activity, RNA polymerase II-specific"/>
    <property type="evidence" value="ECO:0007669"/>
    <property type="project" value="InterPro"/>
</dbReference>
<comment type="subcellular location">
    <subcellularLocation>
        <location evidence="1">Nucleus</location>
    </subcellularLocation>
</comment>
<evidence type="ECO:0000256" key="1">
    <source>
        <dbReference type="ARBA" id="ARBA00004123"/>
    </source>
</evidence>
<dbReference type="PANTHER" id="PTHR47782">
    <property type="entry name" value="ZN(II)2CYS6 TRANSCRIPTION FACTOR (EUROFUNG)-RELATED"/>
    <property type="match status" value="1"/>
</dbReference>
<evidence type="ECO:0000256" key="3">
    <source>
        <dbReference type="ARBA" id="ARBA00022833"/>
    </source>
</evidence>
<sequence length="877" mass="99843">MAQPTKRRRIDPAATLSKPFKSPLRRPAPTTDAQPSTPTPKTEEPIPSVPQELSKETNSSIPDTPMPTKRKSILNPLPHTPKSFQAADPDIIALQKQQRAIQSRLAALRSELDQAKQALRLETSDKDTELEALIVKWRLISQNAADEAFTSAEERVKRMGGMTAWKEQSKRDSTRWEFDEEKREVEHVDDEIDPREIEEPDDQGTAVNEDTDEEFTMEFMLKTLHIDPKLIGYDTKAQRWIKTVAIPAFVFFYCCMSRPLKHRDIACARCFRLKRKCDHAKPSCSECRRKGAECLPARSRKAGDNITIPLSYLKQLEARVAELDRPSHTAPLKNTCDVGVQTDIDLGFDAQQSLTGPDVSELNNALTFPGVQLASPKLWRTPGYLSTDSFSAFFDIPWMDMAPLTPFASDDTPWLKELYANMYFSVTHREWPFLDEAIWKSWHTNGVPDGQDEWRAFFLQMVYAIGASLFSTLQRDTSHSFRSKEFYTSAMRYYPHVVGHSSMLLQIQASLLMILYALHSPSSEEITTSVGSVLPFCVATMAEIRKHAALSSEIGSGTGVDDVLLEKMFITCYMLNEVIVSGWDRPVSAAYRVVDDDMCSLGDTLQPALGINPALSHLFRLRKIQANIRRSREALPCQDLVGDFKSRLSLFKPALDSWRQDIPQNALNNVQCGYLHPIWMQKLYDYSLLILGEGTREFTEMDGMKDMVAAIVDVCLNFRMLQEEGHVMCYTWSALVFQFRAGIMLLYIAWTTRSMSDCRDQQIQQSIQQAISTCTTNLTVFVDRWTDAMPYLRVFEFLHQKILQPGDAFEVENETVVSLEEAELNLGQLKKRYLHRAVLGMIEDMMYGGIVQEELLEDDLMEFVQGERDEHDLSIVH</sequence>
<evidence type="ECO:0000256" key="7">
    <source>
        <dbReference type="ARBA" id="ARBA00023242"/>
    </source>
</evidence>
<dbReference type="PANTHER" id="PTHR47782:SF12">
    <property type="entry name" value="ZN(II)2CYS6 TRANSCRIPTION FACTOR (EUROFUNG)"/>
    <property type="match status" value="1"/>
</dbReference>
<dbReference type="CDD" id="cd12148">
    <property type="entry name" value="fungal_TF_MHR"/>
    <property type="match status" value="1"/>
</dbReference>
<evidence type="ECO:0000256" key="4">
    <source>
        <dbReference type="ARBA" id="ARBA00023015"/>
    </source>
</evidence>
<accession>A0A9W9RKF4</accession>
<name>A0A9W9RKF4_PENBR</name>
<feature type="region of interest" description="Disordered" evidence="9">
    <location>
        <begin position="1"/>
        <end position="84"/>
    </location>
</feature>
<reference evidence="11" key="1">
    <citation type="submission" date="2022-12" db="EMBL/GenBank/DDBJ databases">
        <authorList>
            <person name="Petersen C."/>
        </authorList>
    </citation>
    <scope>NUCLEOTIDE SEQUENCE</scope>
    <source>
        <strain evidence="11">IBT 35675</strain>
    </source>
</reference>
<dbReference type="InterPro" id="IPR052202">
    <property type="entry name" value="Yeast_MetPath_Reg"/>
</dbReference>
<evidence type="ECO:0000256" key="6">
    <source>
        <dbReference type="ARBA" id="ARBA00023163"/>
    </source>
</evidence>
<dbReference type="CDD" id="cd00067">
    <property type="entry name" value="GAL4"/>
    <property type="match status" value="1"/>
</dbReference>
<keyword evidence="2" id="KW-0479">Metal-binding</keyword>
<comment type="caution">
    <text evidence="11">The sequence shown here is derived from an EMBL/GenBank/DDBJ whole genome shotgun (WGS) entry which is preliminary data.</text>
</comment>
<dbReference type="PROSITE" id="PS50048">
    <property type="entry name" value="ZN2_CY6_FUNGAL_2"/>
    <property type="match status" value="1"/>
</dbReference>
<dbReference type="Gene3D" id="6.10.140.1020">
    <property type="match status" value="1"/>
</dbReference>
<dbReference type="InterPro" id="IPR036864">
    <property type="entry name" value="Zn2-C6_fun-type_DNA-bd_sf"/>
</dbReference>
<dbReference type="GO" id="GO:0008270">
    <property type="term" value="F:zinc ion binding"/>
    <property type="evidence" value="ECO:0007669"/>
    <property type="project" value="InterPro"/>
</dbReference>
<keyword evidence="6" id="KW-0804">Transcription</keyword>
<reference evidence="11" key="2">
    <citation type="journal article" date="2023" name="IMA Fungus">
        <title>Comparative genomic study of the Penicillium genus elucidates a diverse pangenome and 15 lateral gene transfer events.</title>
        <authorList>
            <person name="Petersen C."/>
            <person name="Sorensen T."/>
            <person name="Nielsen M.R."/>
            <person name="Sondergaard T.E."/>
            <person name="Sorensen J.L."/>
            <person name="Fitzpatrick D.A."/>
            <person name="Frisvad J.C."/>
            <person name="Nielsen K.L."/>
        </authorList>
    </citation>
    <scope>NUCLEOTIDE SEQUENCE</scope>
    <source>
        <strain evidence="11">IBT 35675</strain>
    </source>
</reference>
<feature type="coiled-coil region" evidence="8">
    <location>
        <begin position="91"/>
        <end position="125"/>
    </location>
</feature>
<dbReference type="Proteomes" id="UP001148299">
    <property type="component" value="Unassembled WGS sequence"/>
</dbReference>
<dbReference type="SUPFAM" id="SSF57701">
    <property type="entry name" value="Zn2/Cys6 DNA-binding domain"/>
    <property type="match status" value="1"/>
</dbReference>
<keyword evidence="12" id="KW-1185">Reference proteome</keyword>
<evidence type="ECO:0000256" key="8">
    <source>
        <dbReference type="SAM" id="Coils"/>
    </source>
</evidence>
<dbReference type="Gene3D" id="4.10.240.10">
    <property type="entry name" value="Zn(2)-C6 fungal-type DNA-binding domain"/>
    <property type="match status" value="1"/>
</dbReference>
<dbReference type="GO" id="GO:0043565">
    <property type="term" value="F:sequence-specific DNA binding"/>
    <property type="evidence" value="ECO:0007669"/>
    <property type="project" value="TreeGrafter"/>
</dbReference>
<evidence type="ECO:0000256" key="5">
    <source>
        <dbReference type="ARBA" id="ARBA00023125"/>
    </source>
</evidence>
<feature type="compositionally biased region" description="Polar residues" evidence="9">
    <location>
        <begin position="31"/>
        <end position="40"/>
    </location>
</feature>
<feature type="domain" description="Zn(2)-C6 fungal-type" evidence="10">
    <location>
        <begin position="266"/>
        <end position="294"/>
    </location>
</feature>
<dbReference type="Pfam" id="PF00172">
    <property type="entry name" value="Zn_clus"/>
    <property type="match status" value="1"/>
</dbReference>
<dbReference type="InterPro" id="IPR001138">
    <property type="entry name" value="Zn2Cys6_DnaBD"/>
</dbReference>
<keyword evidence="5" id="KW-0238">DNA-binding</keyword>
<dbReference type="GO" id="GO:0005634">
    <property type="term" value="C:nucleus"/>
    <property type="evidence" value="ECO:0007669"/>
    <property type="project" value="UniProtKB-SubCell"/>
</dbReference>